<feature type="compositionally biased region" description="Polar residues" evidence="2">
    <location>
        <begin position="71"/>
        <end position="85"/>
    </location>
</feature>
<evidence type="ECO:0000313" key="5">
    <source>
        <dbReference type="Proteomes" id="UP001154078"/>
    </source>
</evidence>
<feature type="compositionally biased region" description="Basic and acidic residues" evidence="2">
    <location>
        <begin position="178"/>
        <end position="213"/>
    </location>
</feature>
<keyword evidence="1" id="KW-0862">Zinc</keyword>
<dbReference type="OrthoDB" id="6378952at2759"/>
<keyword evidence="5" id="KW-1185">Reference proteome</keyword>
<dbReference type="AlphaFoldDB" id="A0A9P0AQZ9"/>
<accession>A0A9P0AQZ9</accession>
<dbReference type="PROSITE" id="PS00028">
    <property type="entry name" value="ZINC_FINGER_C2H2_1"/>
    <property type="match status" value="3"/>
</dbReference>
<feature type="compositionally biased region" description="Acidic residues" evidence="2">
    <location>
        <begin position="493"/>
        <end position="546"/>
    </location>
</feature>
<dbReference type="GO" id="GO:0008270">
    <property type="term" value="F:zinc ion binding"/>
    <property type="evidence" value="ECO:0007669"/>
    <property type="project" value="UniProtKB-KW"/>
</dbReference>
<feature type="compositionally biased region" description="Basic and acidic residues" evidence="2">
    <location>
        <begin position="120"/>
        <end position="165"/>
    </location>
</feature>
<organism evidence="4 5">
    <name type="scientific">Brassicogethes aeneus</name>
    <name type="common">Rape pollen beetle</name>
    <name type="synonym">Meligethes aeneus</name>
    <dbReference type="NCBI Taxonomy" id="1431903"/>
    <lineage>
        <taxon>Eukaryota</taxon>
        <taxon>Metazoa</taxon>
        <taxon>Ecdysozoa</taxon>
        <taxon>Arthropoda</taxon>
        <taxon>Hexapoda</taxon>
        <taxon>Insecta</taxon>
        <taxon>Pterygota</taxon>
        <taxon>Neoptera</taxon>
        <taxon>Endopterygota</taxon>
        <taxon>Coleoptera</taxon>
        <taxon>Polyphaga</taxon>
        <taxon>Cucujiformia</taxon>
        <taxon>Nitidulidae</taxon>
        <taxon>Meligethinae</taxon>
        <taxon>Brassicogethes</taxon>
    </lineage>
</organism>
<feature type="compositionally biased region" description="Basic and acidic residues" evidence="2">
    <location>
        <begin position="86"/>
        <end position="107"/>
    </location>
</feature>
<dbReference type="Pfam" id="PF12874">
    <property type="entry name" value="zf-met"/>
    <property type="match status" value="1"/>
</dbReference>
<dbReference type="PANTHER" id="PTHR15491">
    <property type="match status" value="1"/>
</dbReference>
<sequence length="633" mass="73151">MANRRMGGMGGGPHRGNRSFSQHQPFQGNNVNPWGNSNNSMNPGLISQLTSNPQQLALALSSLLQPQQVNPPSLLSLNTSPGFSNQDRDLNRFGNRGRDFRRHEPYNKNRNGGGGWRPMDNNRNRNQQRRDGPNQNRDRNRSNSKAEDKKKRDEKKPEEKKKEDNADLSVDENNEEGSESKRDWKEEKNTNDEKNQESGDDEEKKDKSNKDGKYFDVPQKFLNCFVCNKEMWDGESMQKHIRGRAHKQMLNSLEESIHCTVKILRENMRLQEEKKVIEVNRMHRLKKFSRYQEVESHCNMCDLKFLGKILAHRKTEGHQRLKRYLHPNCNMCEKEFPSRMEWVEHRLTPEHLRTMSTAIEKKTGGKDGEIIIKEEELDIEPLLEEPLQLEVENPILELSDDVSGLQNIIPAFKKDRKVSTQSLKPFTGFVCELCDRSFVNEDLAQDHLKTRRHYYAFIEAAKKKLQKQEDDKKKEEEEKKLKEEKDKEKKDEETGDMYDPEEACNEEDESAVKEGEEEEVEEEEEEEEEEKPEENGAADESAEAEVAETKDEVVELEEEEVAPIEVKEDKPSPGRPVRKSVARNGAGPKSKKLRPNVEAPKVQKELGVLLDKNSTLSNFRIPKKNAAPAKKQS</sequence>
<dbReference type="InterPro" id="IPR056345">
    <property type="entry name" value="Znf-C2H2_CIZ1"/>
</dbReference>
<feature type="domain" description="C2H2-type" evidence="3">
    <location>
        <begin position="429"/>
        <end position="453"/>
    </location>
</feature>
<keyword evidence="1" id="KW-0479">Metal-binding</keyword>
<proteinExistence type="predicted"/>
<dbReference type="Proteomes" id="UP001154078">
    <property type="component" value="Chromosome 1"/>
</dbReference>
<evidence type="ECO:0000259" key="3">
    <source>
        <dbReference type="PROSITE" id="PS50157"/>
    </source>
</evidence>
<evidence type="ECO:0000256" key="2">
    <source>
        <dbReference type="SAM" id="MobiDB-lite"/>
    </source>
</evidence>
<reference evidence="4" key="1">
    <citation type="submission" date="2021-12" db="EMBL/GenBank/DDBJ databases">
        <authorList>
            <person name="King R."/>
        </authorList>
    </citation>
    <scope>NUCLEOTIDE SEQUENCE</scope>
</reference>
<dbReference type="InterPro" id="IPR003604">
    <property type="entry name" value="Matrin/U1-like-C_Znf_C2H2"/>
</dbReference>
<dbReference type="SMART" id="SM00355">
    <property type="entry name" value="ZnF_C2H2"/>
    <property type="match status" value="3"/>
</dbReference>
<feature type="compositionally biased region" description="Basic and acidic residues" evidence="2">
    <location>
        <begin position="466"/>
        <end position="492"/>
    </location>
</feature>
<name>A0A9P0AQZ9_BRAAE</name>
<protein>
    <recommendedName>
        <fullName evidence="3">C2H2-type domain-containing protein</fullName>
    </recommendedName>
</protein>
<dbReference type="SMART" id="SM00451">
    <property type="entry name" value="ZnF_U1"/>
    <property type="match status" value="2"/>
</dbReference>
<keyword evidence="1" id="KW-0863">Zinc-finger</keyword>
<evidence type="ECO:0000256" key="1">
    <source>
        <dbReference type="PROSITE-ProRule" id="PRU00042"/>
    </source>
</evidence>
<dbReference type="SUPFAM" id="SSF57667">
    <property type="entry name" value="beta-beta-alpha zinc fingers"/>
    <property type="match status" value="2"/>
</dbReference>
<gene>
    <name evidence="4" type="ORF">MELIAE_LOCUS353</name>
</gene>
<dbReference type="EMBL" id="OV121132">
    <property type="protein sequence ID" value="CAH0546111.1"/>
    <property type="molecule type" value="Genomic_DNA"/>
</dbReference>
<dbReference type="PROSITE" id="PS50157">
    <property type="entry name" value="ZINC_FINGER_C2H2_2"/>
    <property type="match status" value="1"/>
</dbReference>
<dbReference type="InterPro" id="IPR026811">
    <property type="entry name" value="CIZ1"/>
</dbReference>
<evidence type="ECO:0000313" key="4">
    <source>
        <dbReference type="EMBL" id="CAH0546111.1"/>
    </source>
</evidence>
<dbReference type="PANTHER" id="PTHR15491:SF9">
    <property type="entry name" value="CIP1-INTERACTING ZINC FINGER PROTEIN"/>
    <property type="match status" value="1"/>
</dbReference>
<dbReference type="GO" id="GO:0003676">
    <property type="term" value="F:nucleic acid binding"/>
    <property type="evidence" value="ECO:0007669"/>
    <property type="project" value="InterPro"/>
</dbReference>
<feature type="region of interest" description="Disordered" evidence="2">
    <location>
        <begin position="71"/>
        <end position="213"/>
    </location>
</feature>
<feature type="compositionally biased region" description="Low complexity" evidence="2">
    <location>
        <begin position="28"/>
        <end position="44"/>
    </location>
</feature>
<feature type="region of interest" description="Disordered" evidence="2">
    <location>
        <begin position="1"/>
        <end position="48"/>
    </location>
</feature>
<dbReference type="InterPro" id="IPR036236">
    <property type="entry name" value="Znf_C2H2_sf"/>
</dbReference>
<dbReference type="InterPro" id="IPR013087">
    <property type="entry name" value="Znf_C2H2_type"/>
</dbReference>
<dbReference type="GO" id="GO:0005634">
    <property type="term" value="C:nucleus"/>
    <property type="evidence" value="ECO:0007669"/>
    <property type="project" value="TreeGrafter"/>
</dbReference>
<dbReference type="Pfam" id="PF23330">
    <property type="entry name" value="zf-C2H2_14"/>
    <property type="match status" value="1"/>
</dbReference>
<feature type="region of interest" description="Disordered" evidence="2">
    <location>
        <begin position="466"/>
        <end position="633"/>
    </location>
</feature>